<dbReference type="AlphaFoldDB" id="A0A3C1KR62"/>
<gene>
    <name evidence="1" type="ORF">DCP75_14130</name>
</gene>
<dbReference type="STRING" id="1121937.GCA_000423125_01043"/>
<protein>
    <submittedName>
        <fullName evidence="1">Uncharacterized protein</fullName>
    </submittedName>
</protein>
<evidence type="ECO:0000313" key="2">
    <source>
        <dbReference type="Proteomes" id="UP000259273"/>
    </source>
</evidence>
<name>A0A3C1KR62_9GAMM</name>
<reference evidence="1 2" key="1">
    <citation type="journal article" date="2018" name="Nat. Biotechnol.">
        <title>A standardized bacterial taxonomy based on genome phylogeny substantially revises the tree of life.</title>
        <authorList>
            <person name="Parks D.H."/>
            <person name="Chuvochina M."/>
            <person name="Waite D.W."/>
            <person name="Rinke C."/>
            <person name="Skarshewski A."/>
            <person name="Chaumeil P.A."/>
            <person name="Hugenholtz P."/>
        </authorList>
    </citation>
    <scope>NUCLEOTIDE SEQUENCE [LARGE SCALE GENOMIC DNA]</scope>
    <source>
        <strain evidence="1">UBA9158</strain>
    </source>
</reference>
<proteinExistence type="predicted"/>
<evidence type="ECO:0000313" key="1">
    <source>
        <dbReference type="EMBL" id="HAN28834.1"/>
    </source>
</evidence>
<dbReference type="Proteomes" id="UP000259273">
    <property type="component" value="Unassembled WGS sequence"/>
</dbReference>
<comment type="caution">
    <text evidence="1">The sequence shown here is derived from an EMBL/GenBank/DDBJ whole genome shotgun (WGS) entry which is preliminary data.</text>
</comment>
<sequence length="63" mass="7232">MNTHNETFNPGALCSRKLWRLVAGQEQQPQLDEGSLRSAVAELAERRTYLTELERLGKLDPRH</sequence>
<dbReference type="EMBL" id="DMND01000190">
    <property type="protein sequence ID" value="HAN28834.1"/>
    <property type="molecule type" value="Genomic_DNA"/>
</dbReference>
<organism evidence="1 2">
    <name type="scientific">Haliea salexigens</name>
    <dbReference type="NCBI Taxonomy" id="287487"/>
    <lineage>
        <taxon>Bacteria</taxon>
        <taxon>Pseudomonadati</taxon>
        <taxon>Pseudomonadota</taxon>
        <taxon>Gammaproteobacteria</taxon>
        <taxon>Cellvibrionales</taxon>
        <taxon>Halieaceae</taxon>
        <taxon>Haliea</taxon>
    </lineage>
</organism>
<accession>A0A3C1KR62</accession>